<sequence>MISPDSIFMLVSIFCVALFALIVILYLFGPSPKKAEDSASKPNQKITIEEIMKVIETPKSDLHKLQKAVDLFFEHYNELELSDYRKRMFLFAVVVHVNTSTELIIETEKRLKELNPELASDLGKTLKRALDARTI</sequence>
<dbReference type="AlphaFoldDB" id="A0A650EK59"/>
<proteinExistence type="predicted"/>
<protein>
    <submittedName>
        <fullName evidence="2">Uncharacterized protein</fullName>
    </submittedName>
</protein>
<gene>
    <name evidence="2" type="ORF">Helico4rc_2290</name>
</gene>
<feature type="transmembrane region" description="Helical" evidence="1">
    <location>
        <begin position="6"/>
        <end position="28"/>
    </location>
</feature>
<evidence type="ECO:0000256" key="1">
    <source>
        <dbReference type="SAM" id="Phobius"/>
    </source>
</evidence>
<name>A0A650EK59_9HELI</name>
<reference evidence="2" key="1">
    <citation type="journal article" date="2020" name="J. ISSAAS">
        <title>Lactobacilli and other gastrointestinal microbiota of Peromyscus leucopus, reservoir host for agents of Lyme disease and other zoonoses in North America.</title>
        <authorList>
            <person name="Milovic A."/>
            <person name="Bassam K."/>
            <person name="Shao H."/>
            <person name="Chatzistamou I."/>
            <person name="Tufts D.M."/>
            <person name="Diuk-Wasser M."/>
            <person name="Barbour A.G."/>
        </authorList>
    </citation>
    <scope>NUCLEOTIDE SEQUENCE</scope>
    <source>
        <strain evidence="2">LL4</strain>
    </source>
</reference>
<organism evidence="2">
    <name type="scientific">uncultured Helicobacter sp</name>
    <dbReference type="NCBI Taxonomy" id="175537"/>
    <lineage>
        <taxon>Bacteria</taxon>
        <taxon>Pseudomonadati</taxon>
        <taxon>Campylobacterota</taxon>
        <taxon>Epsilonproteobacteria</taxon>
        <taxon>Campylobacterales</taxon>
        <taxon>Helicobacteraceae</taxon>
        <taxon>Helicobacter</taxon>
        <taxon>environmental samples</taxon>
    </lineage>
</organism>
<accession>A0A650EK59</accession>
<keyword evidence="1" id="KW-1133">Transmembrane helix</keyword>
<evidence type="ECO:0000313" key="2">
    <source>
        <dbReference type="EMBL" id="QGT50109.1"/>
    </source>
</evidence>
<dbReference type="EMBL" id="MN577567">
    <property type="protein sequence ID" value="QGT50109.1"/>
    <property type="molecule type" value="Genomic_DNA"/>
</dbReference>
<keyword evidence="1" id="KW-0812">Transmembrane</keyword>
<keyword evidence="1" id="KW-0472">Membrane</keyword>